<dbReference type="Gene3D" id="1.25.40.10">
    <property type="entry name" value="Tetratricopeptide repeat domain"/>
    <property type="match status" value="1"/>
</dbReference>
<comment type="caution">
    <text evidence="2">The sequence shown here is derived from an EMBL/GenBank/DDBJ whole genome shotgun (WGS) entry which is preliminary data.</text>
</comment>
<dbReference type="SUPFAM" id="SSF103642">
    <property type="entry name" value="Sec-C motif"/>
    <property type="match status" value="1"/>
</dbReference>
<proteinExistence type="predicted"/>
<keyword evidence="3" id="KW-1185">Reference proteome</keyword>
<gene>
    <name evidence="2" type="ORF">WG929_20345</name>
</gene>
<keyword evidence="1" id="KW-0802">TPR repeat</keyword>
<reference evidence="2 3" key="1">
    <citation type="submission" date="2024-03" db="EMBL/GenBank/DDBJ databases">
        <title>High-quality draft genome sequence of Oceanobacter sp. wDCs-4.</title>
        <authorList>
            <person name="Dong C."/>
        </authorList>
    </citation>
    <scope>NUCLEOTIDE SEQUENCE [LARGE SCALE GENOMIC DNA]</scope>
    <source>
        <strain evidence="3">wDCs-4</strain>
    </source>
</reference>
<sequence length="640" mass="72688">MNNNSQTVAWMAEALSDALLHDNLDHFLTLFRKTMAVPTADFKSDTLGQYLFQLLPKSSNQFVLVAPAFPGRNDPCFCGSGKKLKKCCVALSDFPLPVPADLFLLALSAMNNQQLLALAEKPGWTAAAAALFCEHAMTEMAFDAVVTVGRYLTSEPAKLRNEHQELVSTLFDALLEVQLDDERFALMQQLTECKRAPSVQSVAYQRLAMFVFEQGQAAEARQYLQQAMRLDPDQYELPMTELTILCAVAEDAEVRARAKFWQARLQKKYQQGTPILEFVNQVVKEGKALYLQQLDRIENPLDAREETAALALADPYIVNVEKVLSLFEKSENTFTGYVCDFKVVKGEASRILKAEYRQDYKAWIQQLGLMEQDCLSQAQRQERMLGDDHFREMADDMRWLLPDTRWIDILRQAPALLNHIEVIQRLTDMAQPLPYPEADDTADSPNQLSCFGIFRMILGFKRREVLMNICLSLPAELTLPGRLKANQPFWDLAYDYYLDCCEHVDGDVDNEDMLEQLVAREPATPVWLQEALALVYLKQQKSEQLVALVRGCRRTSVASILMQAYALQLQQQPQDALVCIQQLLVRNRKFLRQLKMALAETSLSPLENTTLVTFGQILLEGNDNQAVVGCRQWLLRHLPS</sequence>
<dbReference type="InterPro" id="IPR004027">
    <property type="entry name" value="SEC_C_motif"/>
</dbReference>
<organism evidence="2 3">
    <name type="scientific">Oceanobacter antarcticus</name>
    <dbReference type="NCBI Taxonomy" id="3133425"/>
    <lineage>
        <taxon>Bacteria</taxon>
        <taxon>Pseudomonadati</taxon>
        <taxon>Pseudomonadota</taxon>
        <taxon>Gammaproteobacteria</taxon>
        <taxon>Oceanospirillales</taxon>
        <taxon>Oceanospirillaceae</taxon>
        <taxon>Oceanobacter</taxon>
    </lineage>
</organism>
<name>A0ABW8NPG1_9GAMM</name>
<protein>
    <submittedName>
        <fullName evidence="2">SEC-C metal-binding domain-containing protein</fullName>
    </submittedName>
</protein>
<dbReference type="RefSeq" id="WP_416207541.1">
    <property type="nucleotide sequence ID" value="NZ_JBBKTX010000042.1"/>
</dbReference>
<dbReference type="PROSITE" id="PS50005">
    <property type="entry name" value="TPR"/>
    <property type="match status" value="1"/>
</dbReference>
<evidence type="ECO:0000256" key="1">
    <source>
        <dbReference type="PROSITE-ProRule" id="PRU00339"/>
    </source>
</evidence>
<feature type="repeat" description="TPR" evidence="1">
    <location>
        <begin position="201"/>
        <end position="234"/>
    </location>
</feature>
<dbReference type="SUPFAM" id="SSF48452">
    <property type="entry name" value="TPR-like"/>
    <property type="match status" value="1"/>
</dbReference>
<dbReference type="InterPro" id="IPR019734">
    <property type="entry name" value="TPR_rpt"/>
</dbReference>
<dbReference type="SMART" id="SM00028">
    <property type="entry name" value="TPR"/>
    <property type="match status" value="2"/>
</dbReference>
<dbReference type="Proteomes" id="UP001620597">
    <property type="component" value="Unassembled WGS sequence"/>
</dbReference>
<dbReference type="Gene3D" id="3.10.450.50">
    <property type="match status" value="1"/>
</dbReference>
<evidence type="ECO:0000313" key="3">
    <source>
        <dbReference type="Proteomes" id="UP001620597"/>
    </source>
</evidence>
<accession>A0ABW8NPG1</accession>
<evidence type="ECO:0000313" key="2">
    <source>
        <dbReference type="EMBL" id="MFK4754756.1"/>
    </source>
</evidence>
<dbReference type="EMBL" id="JBBKTX010000042">
    <property type="protein sequence ID" value="MFK4754756.1"/>
    <property type="molecule type" value="Genomic_DNA"/>
</dbReference>
<dbReference type="InterPro" id="IPR011990">
    <property type="entry name" value="TPR-like_helical_dom_sf"/>
</dbReference>
<dbReference type="Pfam" id="PF02810">
    <property type="entry name" value="SEC-C"/>
    <property type="match status" value="1"/>
</dbReference>